<feature type="transmembrane region" description="Helical" evidence="1">
    <location>
        <begin position="341"/>
        <end position="359"/>
    </location>
</feature>
<dbReference type="Proteomes" id="UP000288388">
    <property type="component" value="Unassembled WGS sequence"/>
</dbReference>
<protein>
    <recommendedName>
        <fullName evidence="4">Glycosyltransferase RgtA/B/C/D-like domain-containing protein</fullName>
    </recommendedName>
</protein>
<evidence type="ECO:0000256" key="1">
    <source>
        <dbReference type="SAM" id="Phobius"/>
    </source>
</evidence>
<feature type="transmembrane region" description="Helical" evidence="1">
    <location>
        <begin position="107"/>
        <end position="122"/>
    </location>
</feature>
<name>A0A437UMD0_ENTAV</name>
<dbReference type="EMBL" id="RYZS01000001">
    <property type="protein sequence ID" value="RVU94760.1"/>
    <property type="molecule type" value="Genomic_DNA"/>
</dbReference>
<keyword evidence="1" id="KW-0812">Transmembrane</keyword>
<feature type="transmembrane region" description="Helical" evidence="1">
    <location>
        <begin position="77"/>
        <end position="95"/>
    </location>
</feature>
<dbReference type="AlphaFoldDB" id="A0A437UMD0"/>
<proteinExistence type="predicted"/>
<feature type="transmembrane region" description="Helical" evidence="1">
    <location>
        <begin position="134"/>
        <end position="151"/>
    </location>
</feature>
<evidence type="ECO:0000313" key="2">
    <source>
        <dbReference type="EMBL" id="RVU94760.1"/>
    </source>
</evidence>
<evidence type="ECO:0000313" key="3">
    <source>
        <dbReference type="Proteomes" id="UP000288388"/>
    </source>
</evidence>
<evidence type="ECO:0008006" key="4">
    <source>
        <dbReference type="Google" id="ProtNLM"/>
    </source>
</evidence>
<gene>
    <name evidence="2" type="ORF">EK398_07810</name>
</gene>
<feature type="transmembrane region" description="Helical" evidence="1">
    <location>
        <begin position="205"/>
        <end position="223"/>
    </location>
</feature>
<feature type="transmembrane region" description="Helical" evidence="1">
    <location>
        <begin position="264"/>
        <end position="280"/>
    </location>
</feature>
<feature type="transmembrane region" description="Helical" evidence="1">
    <location>
        <begin position="9"/>
        <end position="27"/>
    </location>
</feature>
<keyword evidence="1" id="KW-0472">Membrane</keyword>
<reference evidence="2 3" key="1">
    <citation type="submission" date="2018-12" db="EMBL/GenBank/DDBJ databases">
        <title>A novel vanA-carrying plasmid in a clinical isolate of Enterococcus avium.</title>
        <authorList>
            <person name="Bernasconi O.J."/>
            <person name="Luzzaro F."/>
            <person name="Endimiani A."/>
        </authorList>
    </citation>
    <scope>NUCLEOTIDE SEQUENCE [LARGE SCALE GENOMIC DNA]</scope>
    <source>
        <strain evidence="2 3">LC0559/18</strain>
    </source>
</reference>
<dbReference type="InterPro" id="IPR045691">
    <property type="entry name" value="DUF6056"/>
</dbReference>
<feature type="transmembrane region" description="Helical" evidence="1">
    <location>
        <begin position="316"/>
        <end position="334"/>
    </location>
</feature>
<keyword evidence="1" id="KW-1133">Transmembrane helix</keyword>
<dbReference type="RefSeq" id="WP_127978742.1">
    <property type="nucleotide sequence ID" value="NZ_CAKOCJ010000029.1"/>
</dbReference>
<organism evidence="2 3">
    <name type="scientific">Enterococcus avium</name>
    <name type="common">Streptococcus avium</name>
    <dbReference type="NCBI Taxonomy" id="33945"/>
    <lineage>
        <taxon>Bacteria</taxon>
        <taxon>Bacillati</taxon>
        <taxon>Bacillota</taxon>
        <taxon>Bacilli</taxon>
        <taxon>Lactobacillales</taxon>
        <taxon>Enterococcaceae</taxon>
        <taxon>Enterococcus</taxon>
    </lineage>
</organism>
<accession>A0A437UMD0</accession>
<feature type="transmembrane region" description="Helical" evidence="1">
    <location>
        <begin position="287"/>
        <end position="310"/>
    </location>
</feature>
<sequence length="451" mass="52044">MKIINSKRIFLVALIGVYVVFFLLNYLTPLIADDFAYIYKTGSFTSILYDEYLQYLHQNGRSIAHIMARFFLLMPKMIFNLINPIIFLGIVYFIYKISNQNRIKYNSVRFFLIVISIFLFVPKFGETLLWETGSFNYLWTFLIMISFLYVYHKKTIYNETTKIPILAMFVFGIFAGWCNENTSAGTLLLIVGYVVIEAKVNNKSISGWMISGLLGEILGFIIMMNSPGNKIRSGWFARSSWSLLKKFFYGLADVSNALTKNASILIILTVISIVFCVFLYRTKYNYILGVMYLLVGGATCYSLSISPAGFNWGRSYFGGIMFIIIAFIVCFPDFREKNSSIINPFFSTILLTLTIYAFFNFTNGLVDIYESYGQINQRYSFIVSEKKKGNNHPEVSDFDFYPKTEYPAYSPALSHINSDENYKYNKYTASYFGVKTVKTLPSKEWSEKYKN</sequence>
<comment type="caution">
    <text evidence="2">The sequence shown here is derived from an EMBL/GenBank/DDBJ whole genome shotgun (WGS) entry which is preliminary data.</text>
</comment>
<dbReference type="Pfam" id="PF19528">
    <property type="entry name" value="DUF6056"/>
    <property type="match status" value="1"/>
</dbReference>